<name>A0ABR1BYQ2_NECAM</name>
<sequence length="172" mass="19319">MESVVEVAELAQCLTKLHEGRGFSTQMLKSLPSWSFVRLQSCVQSGQRISDSGRNAIIILIEIKLLVTDPRNCRGISLLRVMYKTLVRNIVDGLIKYCEGSTRDEHAGLRPGRSCQESDQNVIAVLEANAVGYLLPIFWDSKPISTLLMKFVSPKCYVLIEYQKSSNSYLMT</sequence>
<dbReference type="EMBL" id="JAVFWL010000001">
    <property type="protein sequence ID" value="KAK6730921.1"/>
    <property type="molecule type" value="Genomic_DNA"/>
</dbReference>
<comment type="caution">
    <text evidence="1">The sequence shown here is derived from an EMBL/GenBank/DDBJ whole genome shotgun (WGS) entry which is preliminary data.</text>
</comment>
<evidence type="ECO:0000313" key="1">
    <source>
        <dbReference type="EMBL" id="KAK6730921.1"/>
    </source>
</evidence>
<organism evidence="1 2">
    <name type="scientific">Necator americanus</name>
    <name type="common">Human hookworm</name>
    <dbReference type="NCBI Taxonomy" id="51031"/>
    <lineage>
        <taxon>Eukaryota</taxon>
        <taxon>Metazoa</taxon>
        <taxon>Ecdysozoa</taxon>
        <taxon>Nematoda</taxon>
        <taxon>Chromadorea</taxon>
        <taxon>Rhabditida</taxon>
        <taxon>Rhabditina</taxon>
        <taxon>Rhabditomorpha</taxon>
        <taxon>Strongyloidea</taxon>
        <taxon>Ancylostomatidae</taxon>
        <taxon>Bunostominae</taxon>
        <taxon>Necator</taxon>
    </lineage>
</organism>
<reference evidence="1 2" key="1">
    <citation type="submission" date="2023-08" db="EMBL/GenBank/DDBJ databases">
        <title>A Necator americanus chromosomal reference genome.</title>
        <authorList>
            <person name="Ilik V."/>
            <person name="Petrzelkova K.J."/>
            <person name="Pardy F."/>
            <person name="Fuh T."/>
            <person name="Niatou-Singa F.S."/>
            <person name="Gouil Q."/>
            <person name="Baker L."/>
            <person name="Ritchie M.E."/>
            <person name="Jex A.R."/>
            <person name="Gazzola D."/>
            <person name="Li H."/>
            <person name="Toshio Fujiwara R."/>
            <person name="Zhan B."/>
            <person name="Aroian R.V."/>
            <person name="Pafco B."/>
            <person name="Schwarz E.M."/>
        </authorList>
    </citation>
    <scope>NUCLEOTIDE SEQUENCE [LARGE SCALE GENOMIC DNA]</scope>
    <source>
        <strain evidence="1 2">Aroian</strain>
        <tissue evidence="1">Whole animal</tissue>
    </source>
</reference>
<accession>A0ABR1BYQ2</accession>
<evidence type="ECO:0000313" key="2">
    <source>
        <dbReference type="Proteomes" id="UP001303046"/>
    </source>
</evidence>
<keyword evidence="2" id="KW-1185">Reference proteome</keyword>
<gene>
    <name evidence="1" type="primary">Necator_chrI.g3539</name>
    <name evidence="1" type="ORF">RB195_007410</name>
</gene>
<dbReference type="Proteomes" id="UP001303046">
    <property type="component" value="Unassembled WGS sequence"/>
</dbReference>
<proteinExistence type="predicted"/>
<protein>
    <submittedName>
        <fullName evidence="1">Uncharacterized protein</fullName>
    </submittedName>
</protein>